<dbReference type="SUPFAM" id="SSF53474">
    <property type="entry name" value="alpha/beta-Hydrolases"/>
    <property type="match status" value="1"/>
</dbReference>
<dbReference type="InterPro" id="IPR029058">
    <property type="entry name" value="AB_hydrolase_fold"/>
</dbReference>
<evidence type="ECO:0000259" key="1">
    <source>
        <dbReference type="Pfam" id="PF02230"/>
    </source>
</evidence>
<gene>
    <name evidence="2" type="ORF">FY528_14090</name>
</gene>
<comment type="caution">
    <text evidence="2">The sequence shown here is derived from an EMBL/GenBank/DDBJ whole genome shotgun (WGS) entry which is preliminary data.</text>
</comment>
<dbReference type="AlphaFoldDB" id="A0A5D6UWB0"/>
<organism evidence="2 3">
    <name type="scientific">Hymenobacter lutimineralis</name>
    <dbReference type="NCBI Taxonomy" id="2606448"/>
    <lineage>
        <taxon>Bacteria</taxon>
        <taxon>Pseudomonadati</taxon>
        <taxon>Bacteroidota</taxon>
        <taxon>Cytophagia</taxon>
        <taxon>Cytophagales</taxon>
        <taxon>Hymenobacteraceae</taxon>
        <taxon>Hymenobacter</taxon>
    </lineage>
</organism>
<sequence>MSAAQEHHLTVSRSARYYMAGTLSDQTRHLWIVCHGYGQLAQYFIRHFTALATADPTLAVVAPEALSRFYLQGTSGRVGASWMTRDDRLTEIDDYVAYLNQLTDTMLAACPAEVRVTVLGFSQGSATVSRWLAQARFQPTRLILWAGAFPPDMDFAVATHLARRVPIVLVCGTQDEYVTEENLAAQVAFLHNLGCPPEVRRFVGRHELNAEIIQHLHAEVSGLK</sequence>
<reference evidence="2 3" key="1">
    <citation type="submission" date="2019-08" db="EMBL/GenBank/DDBJ databases">
        <authorList>
            <person name="Seo M.-J."/>
        </authorList>
    </citation>
    <scope>NUCLEOTIDE SEQUENCE [LARGE SCALE GENOMIC DNA]</scope>
    <source>
        <strain evidence="2 3">KIGAM108</strain>
    </source>
</reference>
<proteinExistence type="predicted"/>
<dbReference type="Proteomes" id="UP000322791">
    <property type="component" value="Unassembled WGS sequence"/>
</dbReference>
<dbReference type="InterPro" id="IPR003140">
    <property type="entry name" value="PLipase/COase/thioEstase"/>
</dbReference>
<feature type="domain" description="Phospholipase/carboxylesterase/thioesterase" evidence="1">
    <location>
        <begin position="25"/>
        <end position="203"/>
    </location>
</feature>
<protein>
    <submittedName>
        <fullName evidence="2">Phospholipase</fullName>
    </submittedName>
</protein>
<dbReference type="EMBL" id="VTHL01000015">
    <property type="protein sequence ID" value="TYZ07823.1"/>
    <property type="molecule type" value="Genomic_DNA"/>
</dbReference>
<name>A0A5D6UWB0_9BACT</name>
<evidence type="ECO:0000313" key="2">
    <source>
        <dbReference type="EMBL" id="TYZ07823.1"/>
    </source>
</evidence>
<keyword evidence="3" id="KW-1185">Reference proteome</keyword>
<dbReference type="GO" id="GO:0016787">
    <property type="term" value="F:hydrolase activity"/>
    <property type="evidence" value="ECO:0007669"/>
    <property type="project" value="InterPro"/>
</dbReference>
<dbReference type="Gene3D" id="3.40.50.1820">
    <property type="entry name" value="alpha/beta hydrolase"/>
    <property type="match status" value="1"/>
</dbReference>
<evidence type="ECO:0000313" key="3">
    <source>
        <dbReference type="Proteomes" id="UP000322791"/>
    </source>
</evidence>
<accession>A0A5D6UWB0</accession>
<dbReference type="Pfam" id="PF02230">
    <property type="entry name" value="Abhydrolase_2"/>
    <property type="match status" value="1"/>
</dbReference>